<feature type="region of interest" description="Disordered" evidence="3">
    <location>
        <begin position="5625"/>
        <end position="5646"/>
    </location>
</feature>
<feature type="compositionally biased region" description="Basic and acidic residues" evidence="3">
    <location>
        <begin position="797"/>
        <end position="819"/>
    </location>
</feature>
<feature type="region of interest" description="Disordered" evidence="3">
    <location>
        <begin position="7174"/>
        <end position="7197"/>
    </location>
</feature>
<dbReference type="InterPro" id="IPR013783">
    <property type="entry name" value="Ig-like_fold"/>
</dbReference>
<dbReference type="InterPro" id="IPR007110">
    <property type="entry name" value="Ig-like_dom"/>
</dbReference>
<feature type="compositionally biased region" description="Basic and acidic residues" evidence="3">
    <location>
        <begin position="127"/>
        <end position="143"/>
    </location>
</feature>
<feature type="region of interest" description="Disordered" evidence="3">
    <location>
        <begin position="394"/>
        <end position="607"/>
    </location>
</feature>
<evidence type="ECO:0000256" key="1">
    <source>
        <dbReference type="ARBA" id="ARBA00022737"/>
    </source>
</evidence>
<feature type="region of interest" description="Disordered" evidence="3">
    <location>
        <begin position="2818"/>
        <end position="2841"/>
    </location>
</feature>
<feature type="compositionally biased region" description="Basic and acidic residues" evidence="3">
    <location>
        <begin position="1639"/>
        <end position="1671"/>
    </location>
</feature>
<evidence type="ECO:0000313" key="6">
    <source>
        <dbReference type="RefSeq" id="XP_052746795.1"/>
    </source>
</evidence>
<feature type="region of interest" description="Disordered" evidence="3">
    <location>
        <begin position="1535"/>
        <end position="1671"/>
    </location>
</feature>
<feature type="region of interest" description="Disordered" evidence="3">
    <location>
        <begin position="6090"/>
        <end position="6111"/>
    </location>
</feature>
<feature type="region of interest" description="Disordered" evidence="3">
    <location>
        <begin position="49"/>
        <end position="84"/>
    </location>
</feature>
<feature type="domain" description="Ig-like" evidence="4">
    <location>
        <begin position="2193"/>
        <end position="2281"/>
    </location>
</feature>
<gene>
    <name evidence="6" type="primary">LOC112052914</name>
</gene>
<feature type="non-terminal residue" evidence="6">
    <location>
        <position position="7231"/>
    </location>
</feature>
<dbReference type="Proteomes" id="UP001652582">
    <property type="component" value="Chromosome Z"/>
</dbReference>
<feature type="region of interest" description="Disordered" evidence="3">
    <location>
        <begin position="5219"/>
        <end position="5247"/>
    </location>
</feature>
<feature type="compositionally biased region" description="Basic and acidic residues" evidence="3">
    <location>
        <begin position="394"/>
        <end position="404"/>
    </location>
</feature>
<name>A0ABM3M5P7_BICAN</name>
<feature type="compositionally biased region" description="Basic and acidic residues" evidence="3">
    <location>
        <begin position="1283"/>
        <end position="1296"/>
    </location>
</feature>
<feature type="coiled-coil region" evidence="2">
    <location>
        <begin position="3940"/>
        <end position="3967"/>
    </location>
</feature>
<feature type="domain" description="Ig-like" evidence="4">
    <location>
        <begin position="1844"/>
        <end position="1939"/>
    </location>
</feature>
<feature type="compositionally biased region" description="Basic and acidic residues" evidence="3">
    <location>
        <begin position="1011"/>
        <end position="1031"/>
    </location>
</feature>
<dbReference type="PROSITE" id="PS50835">
    <property type="entry name" value="IG_LIKE"/>
    <property type="match status" value="4"/>
</dbReference>
<feature type="compositionally biased region" description="Basic and acidic residues" evidence="3">
    <location>
        <begin position="630"/>
        <end position="678"/>
    </location>
</feature>
<dbReference type="RefSeq" id="XP_052746795.1">
    <property type="nucleotide sequence ID" value="XM_052890835.1"/>
</dbReference>
<feature type="domain" description="Ig-like" evidence="4">
    <location>
        <begin position="1952"/>
        <end position="2041"/>
    </location>
</feature>
<feature type="region of interest" description="Disordered" evidence="3">
    <location>
        <begin position="6247"/>
        <end position="6267"/>
    </location>
</feature>
<feature type="coiled-coil region" evidence="2">
    <location>
        <begin position="1709"/>
        <end position="1740"/>
    </location>
</feature>
<dbReference type="Pfam" id="PF07679">
    <property type="entry name" value="I-set"/>
    <property type="match status" value="4"/>
</dbReference>
<feature type="compositionally biased region" description="Basic and acidic residues" evidence="3">
    <location>
        <begin position="742"/>
        <end position="782"/>
    </location>
</feature>
<dbReference type="InterPro" id="IPR036179">
    <property type="entry name" value="Ig-like_dom_sf"/>
</dbReference>
<feature type="region of interest" description="Disordered" evidence="3">
    <location>
        <begin position="5317"/>
        <end position="5359"/>
    </location>
</feature>
<feature type="compositionally biased region" description="Acidic residues" evidence="3">
    <location>
        <begin position="5806"/>
        <end position="5818"/>
    </location>
</feature>
<feature type="region of interest" description="Disordered" evidence="3">
    <location>
        <begin position="5935"/>
        <end position="5957"/>
    </location>
</feature>
<feature type="domain" description="Ig-like" evidence="4">
    <location>
        <begin position="2070"/>
        <end position="2160"/>
    </location>
</feature>
<feature type="compositionally biased region" description="Basic and acidic residues" evidence="3">
    <location>
        <begin position="1545"/>
        <end position="1566"/>
    </location>
</feature>
<feature type="compositionally biased region" description="Basic and acidic residues" evidence="3">
    <location>
        <begin position="474"/>
        <end position="494"/>
    </location>
</feature>
<evidence type="ECO:0000313" key="5">
    <source>
        <dbReference type="Proteomes" id="UP001652582"/>
    </source>
</evidence>
<feature type="compositionally biased region" description="Basic and acidic residues" evidence="3">
    <location>
        <begin position="507"/>
        <end position="521"/>
    </location>
</feature>
<feature type="compositionally biased region" description="Basic and acidic residues" evidence="3">
    <location>
        <begin position="2819"/>
        <end position="2831"/>
    </location>
</feature>
<feature type="compositionally biased region" description="Basic and acidic residues" evidence="3">
    <location>
        <begin position="686"/>
        <end position="732"/>
    </location>
</feature>
<evidence type="ECO:0000256" key="3">
    <source>
        <dbReference type="SAM" id="MobiDB-lite"/>
    </source>
</evidence>
<feature type="compositionally biased region" description="Basic and acidic residues" evidence="3">
    <location>
        <begin position="1454"/>
        <end position="1479"/>
    </location>
</feature>
<feature type="region of interest" description="Disordered" evidence="3">
    <location>
        <begin position="5265"/>
        <end position="5286"/>
    </location>
</feature>
<keyword evidence="1" id="KW-0677">Repeat</keyword>
<dbReference type="GeneID" id="112052914"/>
<feature type="compositionally biased region" description="Basic and acidic residues" evidence="3">
    <location>
        <begin position="947"/>
        <end position="968"/>
    </location>
</feature>
<dbReference type="InterPro" id="IPR003598">
    <property type="entry name" value="Ig_sub2"/>
</dbReference>
<feature type="region of interest" description="Disordered" evidence="3">
    <location>
        <begin position="7020"/>
        <end position="7041"/>
    </location>
</feature>
<feature type="region of interest" description="Disordered" evidence="3">
    <location>
        <begin position="6710"/>
        <end position="6731"/>
    </location>
</feature>
<feature type="region of interest" description="Disordered" evidence="3">
    <location>
        <begin position="5005"/>
        <end position="5027"/>
    </location>
</feature>
<feature type="compositionally biased region" description="Basic and acidic residues" evidence="3">
    <location>
        <begin position="1489"/>
        <end position="1522"/>
    </location>
</feature>
<accession>A0ABM3M5P7</accession>
<feature type="region of interest" description="Disordered" evidence="3">
    <location>
        <begin position="5470"/>
        <end position="5491"/>
    </location>
</feature>
<dbReference type="SMART" id="SM00409">
    <property type="entry name" value="IG"/>
    <property type="match status" value="4"/>
</dbReference>
<feature type="compositionally biased region" description="Basic and acidic residues" evidence="3">
    <location>
        <begin position="536"/>
        <end position="548"/>
    </location>
</feature>
<dbReference type="SMART" id="SM00408">
    <property type="entry name" value="IGc2"/>
    <property type="match status" value="3"/>
</dbReference>
<feature type="region of interest" description="Disordered" evidence="3">
    <location>
        <begin position="6555"/>
        <end position="6576"/>
    </location>
</feature>
<dbReference type="PANTHER" id="PTHR13817">
    <property type="entry name" value="TITIN"/>
    <property type="match status" value="1"/>
</dbReference>
<feature type="compositionally biased region" description="Basic and acidic residues" evidence="3">
    <location>
        <begin position="1582"/>
        <end position="1595"/>
    </location>
</feature>
<feature type="compositionally biased region" description="Basic and acidic residues" evidence="3">
    <location>
        <begin position="1340"/>
        <end position="1380"/>
    </location>
</feature>
<organism evidence="5 6">
    <name type="scientific">Bicyclus anynana</name>
    <name type="common">Squinting bush brown butterfly</name>
    <dbReference type="NCBI Taxonomy" id="110368"/>
    <lineage>
        <taxon>Eukaryota</taxon>
        <taxon>Metazoa</taxon>
        <taxon>Ecdysozoa</taxon>
        <taxon>Arthropoda</taxon>
        <taxon>Hexapoda</taxon>
        <taxon>Insecta</taxon>
        <taxon>Pterygota</taxon>
        <taxon>Neoptera</taxon>
        <taxon>Endopterygota</taxon>
        <taxon>Lepidoptera</taxon>
        <taxon>Glossata</taxon>
        <taxon>Ditrysia</taxon>
        <taxon>Papilionoidea</taxon>
        <taxon>Nymphalidae</taxon>
        <taxon>Satyrinae</taxon>
        <taxon>Satyrini</taxon>
        <taxon>Mycalesina</taxon>
        <taxon>Bicyclus</taxon>
    </lineage>
</organism>
<feature type="region of interest" description="Disordered" evidence="3">
    <location>
        <begin position="5684"/>
        <end position="5752"/>
    </location>
</feature>
<feature type="compositionally biased region" description="Polar residues" evidence="3">
    <location>
        <begin position="66"/>
        <end position="81"/>
    </location>
</feature>
<reference evidence="6" key="1">
    <citation type="submission" date="2025-08" db="UniProtKB">
        <authorList>
            <consortium name="RefSeq"/>
        </authorList>
    </citation>
    <scope>IDENTIFICATION</scope>
</reference>
<feature type="compositionally biased region" description="Basic and acidic residues" evidence="3">
    <location>
        <begin position="1433"/>
        <end position="1446"/>
    </location>
</feature>
<feature type="compositionally biased region" description="Basic and acidic residues" evidence="3">
    <location>
        <begin position="50"/>
        <end position="65"/>
    </location>
</feature>
<feature type="compositionally biased region" description="Basic and acidic residues" evidence="3">
    <location>
        <begin position="420"/>
        <end position="466"/>
    </location>
</feature>
<feature type="compositionally biased region" description="Basic and acidic residues" evidence="3">
    <location>
        <begin position="977"/>
        <end position="997"/>
    </location>
</feature>
<feature type="region of interest" description="Disordered" evidence="3">
    <location>
        <begin position="6196"/>
        <end position="6216"/>
    </location>
</feature>
<feature type="compositionally biased region" description="Basic and acidic residues" evidence="3">
    <location>
        <begin position="1134"/>
        <end position="1180"/>
    </location>
</feature>
<feature type="region of interest" description="Disordered" evidence="3">
    <location>
        <begin position="127"/>
        <end position="160"/>
    </location>
</feature>
<proteinExistence type="predicted"/>
<keyword evidence="2" id="KW-0175">Coiled coil</keyword>
<dbReference type="Gene3D" id="2.60.40.10">
    <property type="entry name" value="Immunoglobulins"/>
    <property type="match status" value="5"/>
</dbReference>
<dbReference type="PANTHER" id="PTHR13817:SF171">
    <property type="entry name" value="STRETCHIN-MLCK, ISOFORM U"/>
    <property type="match status" value="1"/>
</dbReference>
<feature type="compositionally biased region" description="Basic and acidic residues" evidence="3">
    <location>
        <begin position="5719"/>
        <end position="5739"/>
    </location>
</feature>
<feature type="region of interest" description="Disordered" evidence="3">
    <location>
        <begin position="2519"/>
        <end position="2538"/>
    </location>
</feature>
<evidence type="ECO:0000259" key="4">
    <source>
        <dbReference type="PROSITE" id="PS50835"/>
    </source>
</evidence>
<dbReference type="InterPro" id="IPR050964">
    <property type="entry name" value="Striated_Muscle_Regulatory"/>
</dbReference>
<dbReference type="CDD" id="cd00096">
    <property type="entry name" value="Ig"/>
    <property type="match status" value="1"/>
</dbReference>
<feature type="compositionally biased region" description="Basic and acidic residues" evidence="3">
    <location>
        <begin position="5265"/>
        <end position="5274"/>
    </location>
</feature>
<evidence type="ECO:0000256" key="2">
    <source>
        <dbReference type="SAM" id="Coils"/>
    </source>
</evidence>
<feature type="compositionally biased region" description="Basic and acidic residues" evidence="3">
    <location>
        <begin position="1096"/>
        <end position="1118"/>
    </location>
</feature>
<feature type="region of interest" description="Disordered" evidence="3">
    <location>
        <begin position="5160"/>
        <end position="5181"/>
    </location>
</feature>
<feature type="compositionally biased region" description="Basic and acidic residues" evidence="3">
    <location>
        <begin position="1396"/>
        <end position="1417"/>
    </location>
</feature>
<feature type="compositionally biased region" description="Basic and acidic residues" evidence="3">
    <location>
        <begin position="1310"/>
        <end position="1330"/>
    </location>
</feature>
<feature type="compositionally biased region" description="Basic and acidic residues" evidence="3">
    <location>
        <begin position="893"/>
        <end position="931"/>
    </location>
</feature>
<feature type="compositionally biased region" description="Basic and acidic residues" evidence="3">
    <location>
        <begin position="835"/>
        <end position="881"/>
    </location>
</feature>
<feature type="region of interest" description="Disordered" evidence="3">
    <location>
        <begin position="6400"/>
        <end position="6422"/>
    </location>
</feature>
<feature type="compositionally biased region" description="Basic and acidic residues" evidence="3">
    <location>
        <begin position="1609"/>
        <end position="1629"/>
    </location>
</feature>
<feature type="region of interest" description="Disordered" evidence="3">
    <location>
        <begin position="5782"/>
        <end position="5827"/>
    </location>
</feature>
<feature type="compositionally biased region" description="Basic and acidic residues" evidence="3">
    <location>
        <begin position="574"/>
        <end position="595"/>
    </location>
</feature>
<protein>
    <submittedName>
        <fullName evidence="6">Titin</fullName>
    </submittedName>
</protein>
<dbReference type="InterPro" id="IPR003599">
    <property type="entry name" value="Ig_sub"/>
</dbReference>
<feature type="compositionally biased region" description="Basic and acidic residues" evidence="3">
    <location>
        <begin position="1043"/>
        <end position="1081"/>
    </location>
</feature>
<feature type="compositionally biased region" description="Basic and acidic residues" evidence="3">
    <location>
        <begin position="1190"/>
        <end position="1230"/>
    </location>
</feature>
<dbReference type="SUPFAM" id="SSF48726">
    <property type="entry name" value="Immunoglobulin"/>
    <property type="match status" value="5"/>
</dbReference>
<feature type="compositionally biased region" description="Basic and acidic residues" evidence="3">
    <location>
        <begin position="1246"/>
        <end position="1267"/>
    </location>
</feature>
<dbReference type="InterPro" id="IPR013098">
    <property type="entry name" value="Ig_I-set"/>
</dbReference>
<feature type="region of interest" description="Disordered" evidence="3">
    <location>
        <begin position="6149"/>
        <end position="6177"/>
    </location>
</feature>
<sequence>MHFGTMRRTRRKKLRALRVCVTTFFTWCHMERYLAVGEHLSVQSISDTGGESRKQISQKSHDKKTIVSTLATEDSDTSQTRVLHKTTEESNILKLQNIEDVQTRQVPWRKTRIASLTKLEEQTLETKHWRKPRREDNNLIKDTETEEEERLVRQQSKPKTDKKPLFLDKISVVEDSSVLEISKEEDTKVEMPVEKEMGPDKYPDKQLREQVPWTQEAIKLRPTKVEKTPISKEKFEDVSLKPVRKSSLQKTDAVVIEDSTITSEGLENVKVVEHQSDISKSKTLMQTTEDSSMLDLKQTDEILRKQTTRSKSEIKPLDKLVKDQQVPWTQEAIKLRPTKVEKSPIPKEKFEDVDLRPLRESSLQKIETVVIEDLITAVEDTVILKITDGEDTDKIKPFENDKPYQEIQPETVSWRVGKRQAKEKPLVEESDLKRISKPQVPKEEQPGDKPLIKEKPVEDQKPEEVSWRVGKKRTKEEPLVKAPEEETLEEDAKLKPVQIVKPIDQPEEAKLKPVRKVKLEESTVEEAVLKPGSKQKAPEQEKPEEVKLKPVKKGKPKEEDQQEEVSWRVGKRRPKEEKPVEEVDLKPVPKQKALEEQTPEEVTLEPIKKEKPVEEIKSDEVSWRVGKKRPKEEPLVKEVDLKPISKPKAPEDDKTEEVHLKPVKKEKPTEDEQPKEVSWRVGKRRPKEEKSVEEVDLKPVPKPIAPEEEKPEEIKLKPTKKVKPEEEQKPEEVSWPVGKRRPKEEPSVEEVDLKPIPKPKAPEEDKPEEVKVKPIRKVKPEEPSIEEVVLKPVPKQKAPEEEKSEEIKLKPIPKEKLTEEEQPQEVTWRVGKRRPKEEKPVEEVDLKPVPKPIAPEEEKPEEIKLKPTKKVKPEEEQKPEEVSWPVGKRRPKEKLSVEEVDLKPIPKSKAPEEDKPEEVKLKPIRKVKPEEPSIEEVVLKPVPRQPAPEEEKPEEIMLKPIPKEKLTEEEQPQEVTWRVEKRRPKEEKPVEEVDLKPVPKPIAPAEEEKPEELKLKPMKKVKSEEEQKPEEVSWPVGKRRPKEKLSVEEVDLKPIPKSKAPEEDKPEEVKLKPIRKVKPEEPSIEEVVLKPVPKQKAPEEEKSEEIKLKPVKKEKLTEEEQPQEVTWRVGKRRPKEEKPVEEVDLKPIPKPIAPEEEKPEEIKLKPTKKVKPEEEQKPEEVSWPVGKRRPKEEPSVEEVDLKPIPKPKAPEEDKPEEVKLKPIRKVKPEEPSMEEVVLKPVPRQLAPEEEKPEEIKLKPVPKEKLTEEEQPQEVTWRVGKRRPKEEKPVEEVDLKPVPKPIAPAEEEKPDEIKLKPTKEVKSEEEQKPEEVSWPVGKRRPKEEPLVEDVDLKPIPKPKAPEEEKPEEVKLKPIRKVKPEEPSIEEIVLKPVPKQSAPEEEKPEEIKLKPVPKEKPTEEEQPQEVTWRVGKRRPKEEKPVEEVDLKPVPKPIAPAEEKPEEIKLKPTKKVKPEEEQKPEEVSWPVGKRRPKEEPSVEEVDLKPIPKPKAPEEDKPEEVKVKPIRKVKPEEPSIEEVVLKPVPKQPVSEEEKPEEIKLKPVKKEKLTEEEQPQEVTWRVGKRRPKEEKPVEEVDLKPVPKPIASAEEEKPEEIKLKVTKKVKPEEEQKPEEVSWPVGKRRPKEEPSVEEVDLKPIPKPKAPEEDKPDEVKLKPVRKVKPEDLPVEEVVLKPVPKQKELENEKPEEVKLKPIEKTEKEKTDTLKTVEKHRKKIKKKIEKEETTEVGPLIIQPIKAMNVCDNHDFELEVSFTPNFVDNITWFRNNQLIQKSDDSCIIIENGRSMLKILKADKNKVGKYEVLIQKDDVVLKSACTVKLIKPTQQNYVEPPTFVKPLMPKYVRLGEIVLLEIEVESNPCASFQWFIGNRDVLGYVKENKIHNIYITNKQNVSCLCIENMTQELFGIITCRAENFGGSVSSSASLSLDKSVKETPGRAPEFISPLQCTTVMDGEPIILKCTIDAEPWPKIDWYLNGNCIEWARDITVGRQESGLCELCIKEAFPEMSGTYSCVAENEYGRSSCECIVTVEAYEYVPSASEEDILSDEKTSDIEEFAPKIIKALPTVVSAAEGELTRFVAKAIGVPTPETKWLKQGEEIHPSEEYQIEELDDGTSILIIPEVYQDDTGEVSFEATNPLGAASTVAALSVESVVGTTDYRKPEWVTHMEKLQKALKVSHFVPTFVKTLTSQRARVEQTVIFTASYTGVPKPDITWYKDGEVIKTDEIYTIENDGETTVCKITTVNKSSEGTYRCEAVSDVGKASTTATLRVIESKETVDKVTTKKTKIIKKDQRRQVVEEVSILGMEEVPDEVTGDEAPIEESTIDRIEPEVVNKETVEKVTIKKTKVKKDLRKDKVEVEETVEDIIPTKEDEDTIPKEVIEGREVESEIPEIVDEETVEKLITKKTKVKKEKRKEQVKEILEDVVVSSIEDDTVPDEIIEEEVPVEETIVSRKEPELVEDETVEKVTTKKTKVKKEKRKEQVKQIVEDITVSSIEEDTVPDEIIEEEAPVEENEVPREEPELVEDETIKKVTTKKTKVKKEKRKEQVKEIVEDEVISVTEEDTVPEKVTVEELPIEEIKIDREEPDIVEEITVEKITTKKTKVKKDKRKELVKEVIEDVVISATESPDEKPEIDELDRLESLPADDAVEIEEVLEVIDVKKFGPGESPLRELAKIGYMLRKGATTEEIESLYDAQCFPALRAPQAQSALVRLVERQGHSGLITEALTQETTQAEDVIAAKVGFRAFMRMIVSKHATVEEVITHFSPEDFKPRSWEHKEASETVVQSVEEVAKKSAIKVLKDTTVVPEEEKPAEDTNEKTKSKKSKKQRIGSTTFEIEEDVTIKKLLEVLPKQSAEYVEDEEARPFEDEHILCITTLATDVHDSKIEVIPASEVTHIVLEHQKCKDKANVKFTTNYSIASGIQEVHEKEEPLHTKQGSFRNVQESYNQMESLQVTEIDIDHSVGEYQGKTIKAESKARKSLVPAENIVTEETVVHMTTTDTSIEDQKQVEKAISTIILQDALNVSQDVTAIDEIPLKDSIVTKSVAEISITPLTGLEVTQVEEESREHELVSRSLDKPVKSNVNFNLLESVEVREIFVDDKSGKYYPELIVPTEMAKKNILVSNQIVTEIYNIQEKEGSLGLQKVPHPQEANINVVSKESILVSTNDVHEKEGSLSIVNLPDEANVEKDLILHSSLCNYMTIPHFKESEFTPEICVEKKAGISFSEHQHKSNFETNIHDSEISLPERESLTRNQANVTLFALDKNMTEEVQIHEREKEFIKVEDKQSVQAQIDIKPIESLITSETLQLTAPGNIKPIDKVDSKTATEAVITENAKIVTTPFIHDQEISQLYPTKNAENVSVSLIPNISISVLEISASDLENKLVVDKIPEVSNTQPKLTHNFKSLVFEEVTTSSQVDILQPLDKKPNNATEQRDLHTEVTVLQATVQEQLQKLEDHAENQTKAFTSFTENESLNIIETVPNDTEKQLVIDNSMSNKFAIIDVDVGHKAAVVTETNLRDSTKQLETPQTESRKANVTSQPNYPIQITENAVLDSQAILETIDKPCSKLISQEIVPVQEILKISEILTHDKEEPYSSIIPSQKVCEQSKDLVSRPVATSLELVPSSSVAFTERFDVSDKIVKASLESFPHTEVVISTTECNEKESLLTLSSTPFVAATFNFNSMQAVMIDENTSEILPTKLKTQDDSQRINLTPTPITSEAIVQQETIVNSSELTLDVPDEVKQTKALITVFALSTPNQMVEITHEKENEFTSPKIPEQHEVNIKLREHSGLEIIETISQSDNLKETEKFELPQKTAQAKFDEVYGKTANIEEVTVIQSPKDFTQDLPQQKPGINTSELLNLEQTETVVADSEGILLYEKPLKCNVTSNYVESQSVIESSINISEKEKEFEDHFVLPSHGATVEFVPYTGIISTEVNISNMTENLKQLENIHRDQALKTNIELQAAVDISEVFLKESEAPLKQIPVAKSHTLQPLQNITLHTSLDTMETVVNEQETDIIVPLHNMKYQKVDFTVNPCHYVDVSEEVIAEKESKLNVDETSAKTINNVTFDTHKHINVDVCQTTEFENVLEKIDYATKQIKDFSLDTATPLYISEVKSEEQPEILLCFNEKRKEMSILSLEVGDHINTIEIVPYEKGENLSPVKYDKTENLTPNIEGVQHVTVLEIESIENEQPLESGRKQTEKQANFSLECMSSFLVHEVLPKETELPFIQKNIQKEEKPSSRLDSQQHVVVTNVFPEEKEEILQTVAHPLTKTQTVSIKTTDHVLTCEDVAFQDALKFVDSNETKGETAIETHVILESLNKQEQQVIESIETFDKPKELPKSFAKKEISDLTAAECTEVFVHEESDTFNKQPNKEEHGIETQTTAKEVITLLPDIIDSISKLPENRVTQNSAKYEFELNKIYVIEENITQEFPEPLETITDTTKKAEEEITELKSIEQTEVVLEEKPQSFDKSKTIMTQQAEETTVFLEGLHASKQQTLETTSDIITESLTEPSKASINLDCLSTFIVSESVSEESVSDVIKEHIKKSNVKKDVLILKPVEQTEIVVDENTTNITEKTMELKVAHLKPIQHETPEYEESLPILREDTHILEDERLHSISPRSSDIEESEEIITKFMQTPGKSDPVQIKTKRTILRKKKKTKSTLNRMNEGSQHEGDIVIEETIDDDFDDTPTRDSKHSVKIEEYEGEEISDNTVADKSMVELPDDNFYIPKILTHVHIEEMVEIDKTPQKVKNQEEDKIPVGIVQTTKELTDDTLKPFKDLNLTDHAQVVEEKPEEVIVTEVETETGETKKVKTTKRVTKKDKGKTKEVTEIITVEKDTEKPVTGVTITEKMSPEKEDIKPVEVVELPEETTFEETETPEGKRKVKKITKRTIRKLGPKKETTQIITEQEDDKTPVVTVHTTQELTDETVTPSDDLHIPEQAKIVEEQPEEVKVTDVITEAGETKKVKTTKRVIKKDKGKKKEVTEIVTVEKDGEEPVTSVTVTEEKSPEEEDIKPVEIVELPEETTFEETETPEGKRKVKKITKRIIRKLGPKKETTQIITEQEDDKTPVVTVHTTQELTDETVTPLDDSHIPEQAEVVEEQPEEVKVTDVITETGETKKVKTTKRVIKKDKGKKKEVTEIVTVEKDGEEPVTSVTVTEEKSPEEDDIKPVEIVELPEETTFEETETPEGKRKVKKITKRTIRKLGPKKETTQIITEQEDDKTPVVTVHSTQELTDETVTPLDETHIPEQAKVVEEQPEEVKVTDVTTETGETKKVKTTKRVIKKDKGKKKEITEIVTVEKDGEEPITSVTVTEEKSPEEEDIKPVEVVELPEETTFEETETPEGKRKVKKITKRIIRKLGPKKETTQIITEQEDDQTPVVTVHTTQELTDETVTPLDDSHIPEQAKVVKEQPEEVKVTDVITETGETKKVKTTKRVIKKDKGKKKEVTEIVTVEKDGEEPVTSVTVTEEKSPEEEDIKPVEIVELPEETTFEETETPEGKRKVKKITKRTIRKLGPKKETTQIITEQEDDKTPVVTVHTTQELTDEFVTPLDDSHIPEQAKIVEEQPEEVKVTDVITETGETKKVKTTKRVIKKDKGKKKEVTEIVTVEKDGEEPVTSVTVTEEKSPEEEDIKPVEIVELPEETTFEETETPEGKRKVKKITKRTIRKLGPKKETTQIITEQEDDKTPVVTVHSTQELTDETVTPLDETHIPEQAKVVEEQPEEVKVTDVTTETGETKKVKTTKRVIKKDKGKKKEVTEIVTVEKDGEEPITSVTVTEEKSPEEEDIKPVEVVELPEETTFEETETPEGKRKVKKITKRIIRKLGPKKETTQIITEQEDDQTPVVTVHTTQELTEETVTPLDDSHIPEQAKVVEEQPEEVKVTDVITETGETKKVKTTKRVIKKDKGKKKEVTEIVTVEKDGEEPVTSVTVTEEKSPEEDDIKPVEIVELPEETTFEETETPEGKRKVKKITKRTIRKLGPKKETTQIITEQEDDKTPVVTVHTTQELTDEFVTPLDDSHIPEQAKIVEEQPEEVKVTDVITETGETKKVKTTKRVIKKDKGKKKEVTEIVTVEKDGEEPVTSVTVTEEKSPEEEDIKPVEIVELPEETTFEETETPEGKRKVKKITKRTIRKLGPKKETTQIITEQEDDKTPVVTVHSTQELTDETVTPLDETHIPEQAKVVEEQPEEVKVTDVTTETGETKKVKTTKRVIKKDKGKKKEVTEIVTVEKDGEEPITSVTVTEEKSPEEEDIKPVEVVELPEETTFEETETPEGKRKVKKITKRIIRKLGPKKETTQIITEQEDDQTPVVTVHTTQELTDETVTPLDDSHIPEQDKVVEEQPEEVKVTDVITETGETKKVKTTKRVIKKDKGKKKEVTEIVTVEKDGEEPVTSVTVTEEKSPEEEDIKPVEIVELPEETTFEETETPEGKRKVKKITKRTIRKLGPKKETTQIITEQEDDKTPVVTVHTTQELTDEFVTPLDDSHIPEQAKIVEEQPEEVKVTDVITETGETKKVKTTKRVIKKDKGKKKEVTEIVTVEKDGEEPVTSVTVTEEKSPEEEDIKPVEIVELPEETTFEETETPEGKRKVKKITKRTIRKLGPKKETTQIITEQEDDKTPVVTVHTTQELTDETVTPLDDSHISEQAKVVEEQPEEVKVTDVITETGETKKVKTTKRVIKKDKGKKKEVTEIVTVEKDGEEPVTSVTVTEEKSPEEEDIKPVEIVELPEETTFEETETPEGKRKVKKITKRTIRKLGPKKETTQIITEQEDDKTPVVTVHTTQELTDETVTPLDDSHISEQAKVVEEQPEEVKVTDVITETGETKKVKTTKRVIKKDKGKKKEVTEIVTVEKDGEEPVTSVTVTEEKSPEEEDIKPVEIVELPEETTFEETETPEGKRKVKKITKRTIRKLGPKKETTQIITEQEDDKTPVVTVHTTQELTDETVTPLDDSHIPEQAKIVEEQPEEVKVTDVITETGETKKVKTTKRVIKKDKGKKKEVTEIVTVEKDGEEPVTSVTVTEEKSPEEEDIKPVEIVELPEETTFEETETPEGKRKVKKITKRTIRKLGPKKETTQIITEQEDDKTPVVTVHTTQELTDEFVTPLDDSHIPEQAKIVEEQPEEVKVTDVITETGETKKVKTTKRVIKKDKGKKKEVTEIVTVEKDGEEPVTSVTVSEEKSPEEEDIKPVEIVELPEETTFEETETPEGKRKVKKIIKRTIKKL</sequence>
<feature type="region of interest" description="Disordered" evidence="3">
    <location>
        <begin position="6865"/>
        <end position="6886"/>
    </location>
</feature>
<feature type="region of interest" description="Disordered" evidence="3">
    <location>
        <begin position="630"/>
        <end position="1522"/>
    </location>
</feature>
<feature type="compositionally biased region" description="Acidic residues" evidence="3">
    <location>
        <begin position="5341"/>
        <end position="5353"/>
    </location>
</feature>
<keyword evidence="5" id="KW-1185">Reference proteome</keyword>